<gene>
    <name evidence="2" type="ORF">CERSUDRAFT_114698</name>
</gene>
<evidence type="ECO:0000313" key="3">
    <source>
        <dbReference type="Proteomes" id="UP000016930"/>
    </source>
</evidence>
<proteinExistence type="predicted"/>
<dbReference type="HOGENOM" id="CLU_1767830_0_0_1"/>
<dbReference type="Proteomes" id="UP000016930">
    <property type="component" value="Unassembled WGS sequence"/>
</dbReference>
<accession>M2PKG3</accession>
<evidence type="ECO:0000256" key="1">
    <source>
        <dbReference type="SAM" id="MobiDB-lite"/>
    </source>
</evidence>
<organism evidence="2 3">
    <name type="scientific">Ceriporiopsis subvermispora (strain B)</name>
    <name type="common">White-rot fungus</name>
    <name type="synonym">Gelatoporia subvermispora</name>
    <dbReference type="NCBI Taxonomy" id="914234"/>
    <lineage>
        <taxon>Eukaryota</taxon>
        <taxon>Fungi</taxon>
        <taxon>Dikarya</taxon>
        <taxon>Basidiomycota</taxon>
        <taxon>Agaricomycotina</taxon>
        <taxon>Agaricomycetes</taxon>
        <taxon>Polyporales</taxon>
        <taxon>Gelatoporiaceae</taxon>
        <taxon>Gelatoporia</taxon>
    </lineage>
</organism>
<feature type="region of interest" description="Disordered" evidence="1">
    <location>
        <begin position="1"/>
        <end position="33"/>
    </location>
</feature>
<name>M2PKG3_CERS8</name>
<dbReference type="AlphaFoldDB" id="M2PKG3"/>
<keyword evidence="3" id="KW-1185">Reference proteome</keyword>
<protein>
    <submittedName>
        <fullName evidence="2">Uncharacterized protein</fullName>
    </submittedName>
</protein>
<sequence length="147" mass="16821">MPRCNRKHPWQMPLPRRNPGRDDNGLNWRHGQSPCNPTLARSEWEEPFLEEDNDHVAQAGVFDSDGTCTTPKEHVVLLMQIAKEAKPRVAQTFEIVRPTQQVIALDDAESMIIDEEEWEDLYPEARGKSGKAVQKKLYSEVLMENPG</sequence>
<reference evidence="2 3" key="1">
    <citation type="journal article" date="2012" name="Proc. Natl. Acad. Sci. U.S.A.">
        <title>Comparative genomics of Ceriporiopsis subvermispora and Phanerochaete chrysosporium provide insight into selective ligninolysis.</title>
        <authorList>
            <person name="Fernandez-Fueyo E."/>
            <person name="Ruiz-Duenas F.J."/>
            <person name="Ferreira P."/>
            <person name="Floudas D."/>
            <person name="Hibbett D.S."/>
            <person name="Canessa P."/>
            <person name="Larrondo L.F."/>
            <person name="James T.Y."/>
            <person name="Seelenfreund D."/>
            <person name="Lobos S."/>
            <person name="Polanco R."/>
            <person name="Tello M."/>
            <person name="Honda Y."/>
            <person name="Watanabe T."/>
            <person name="Watanabe T."/>
            <person name="Ryu J.S."/>
            <person name="Kubicek C.P."/>
            <person name="Schmoll M."/>
            <person name="Gaskell J."/>
            <person name="Hammel K.E."/>
            <person name="St John F.J."/>
            <person name="Vanden Wymelenberg A."/>
            <person name="Sabat G."/>
            <person name="Splinter BonDurant S."/>
            <person name="Syed K."/>
            <person name="Yadav J.S."/>
            <person name="Doddapaneni H."/>
            <person name="Subramanian V."/>
            <person name="Lavin J.L."/>
            <person name="Oguiza J.A."/>
            <person name="Perez G."/>
            <person name="Pisabarro A.G."/>
            <person name="Ramirez L."/>
            <person name="Santoyo F."/>
            <person name="Master E."/>
            <person name="Coutinho P.M."/>
            <person name="Henrissat B."/>
            <person name="Lombard V."/>
            <person name="Magnuson J.K."/>
            <person name="Kuees U."/>
            <person name="Hori C."/>
            <person name="Igarashi K."/>
            <person name="Samejima M."/>
            <person name="Held B.W."/>
            <person name="Barry K.W."/>
            <person name="LaButti K.M."/>
            <person name="Lapidus A."/>
            <person name="Lindquist E.A."/>
            <person name="Lucas S.M."/>
            <person name="Riley R."/>
            <person name="Salamov A.A."/>
            <person name="Hoffmeister D."/>
            <person name="Schwenk D."/>
            <person name="Hadar Y."/>
            <person name="Yarden O."/>
            <person name="de Vries R.P."/>
            <person name="Wiebenga A."/>
            <person name="Stenlid J."/>
            <person name="Eastwood D."/>
            <person name="Grigoriev I.V."/>
            <person name="Berka R.M."/>
            <person name="Blanchette R.A."/>
            <person name="Kersten P."/>
            <person name="Martinez A.T."/>
            <person name="Vicuna R."/>
            <person name="Cullen D."/>
        </authorList>
    </citation>
    <scope>NUCLEOTIDE SEQUENCE [LARGE SCALE GENOMIC DNA]</scope>
    <source>
        <strain evidence="2 3">B</strain>
    </source>
</reference>
<dbReference type="EMBL" id="KB445797">
    <property type="protein sequence ID" value="EMD36784.1"/>
    <property type="molecule type" value="Genomic_DNA"/>
</dbReference>
<evidence type="ECO:0000313" key="2">
    <source>
        <dbReference type="EMBL" id="EMD36784.1"/>
    </source>
</evidence>